<dbReference type="InterPro" id="IPR004477">
    <property type="entry name" value="ComEC_N"/>
</dbReference>
<evidence type="ECO:0000313" key="10">
    <source>
        <dbReference type="Proteomes" id="UP000262371"/>
    </source>
</evidence>
<feature type="domain" description="ComEC/Rec2-related protein" evidence="7">
    <location>
        <begin position="264"/>
        <end position="544"/>
    </location>
</feature>
<dbReference type="PANTHER" id="PTHR30619">
    <property type="entry name" value="DNA INTERNALIZATION/COMPETENCE PROTEIN COMEC/REC2"/>
    <property type="match status" value="1"/>
</dbReference>
<evidence type="ECO:0000256" key="4">
    <source>
        <dbReference type="ARBA" id="ARBA00022989"/>
    </source>
</evidence>
<dbReference type="NCBIfam" id="TIGR00360">
    <property type="entry name" value="ComEC_N-term"/>
    <property type="match status" value="1"/>
</dbReference>
<name>A0A371YXK2_9PROT</name>
<keyword evidence="4 6" id="KW-1133">Transmembrane helix</keyword>
<evidence type="ECO:0000256" key="6">
    <source>
        <dbReference type="SAM" id="Phobius"/>
    </source>
</evidence>
<evidence type="ECO:0000259" key="7">
    <source>
        <dbReference type="Pfam" id="PF03772"/>
    </source>
</evidence>
<feature type="transmembrane region" description="Helical" evidence="6">
    <location>
        <begin position="284"/>
        <end position="306"/>
    </location>
</feature>
<sequence>MAQHDGVTPTAFPWAGLRRARVAVALWLWGQHDCLVLWLPVLLAGGIALYFALPWEPGMTWALAAGTVVVACLAARLVWPAVLPVRVGCGVLGACAAGCLLAWTQAHRQPPFPDLPRRAVHLSGHVVGVERQVGHDGALAWRLLLADVRFLDGINTGMPPLRRRLLVRLRPDDPARPMAGEDISVSALLVPPAFPALPGGYDAQRRAWFDGIAGYGRALGPSASLHEVGPGSLESAVARLRQDMERRIRAALPDTRGAIAATVLVGADGAIDPPVRAAFADAGLAHLLAVAGLHLAIVMGLVMGAVRAGLALSERAALFWPCREIAAACALLAGGAYVIVTGGHLPALRSLFMAGLAVMALLAGRRAMSMRALALAVTCLLCLDPENVAELSLQMSAAAVMALIAGFDFLRPRLSAWRYEVALWRRAAARIAHPFMASVLAGGACIPVGMAHFGTVQPWFVMANLLAVPLMSVWIMPWGLAACALMPVGLEKLALVPMGWGIGLVAWLARMVAGLPMARVGVPAMGNGALALFFAGLCWLCLGRGRARLAGIVPVLLAVMSPLVVSPPVLVIAPDGRMAGVVMEHKLLIGPGAHPDPFILREWQRVTGLPAALLPVDGAVGGLSCHGGTCRIHDPAGDIVLLSSGAVRPASVCAGGRLLVELAAQRPCPGMALIGRFDLWHEGAYAVYQRGGDNLVIRSDRQVRGARPWVMRPGGAGMPDLPMARAE</sequence>
<feature type="transmembrane region" description="Helical" evidence="6">
    <location>
        <begin position="431"/>
        <end position="453"/>
    </location>
</feature>
<evidence type="ECO:0000256" key="5">
    <source>
        <dbReference type="ARBA" id="ARBA00023136"/>
    </source>
</evidence>
<evidence type="ECO:0000256" key="1">
    <source>
        <dbReference type="ARBA" id="ARBA00004651"/>
    </source>
</evidence>
<organism evidence="9 10">
    <name type="scientific">Komagataeibacter melaceti</name>
    <dbReference type="NCBI Taxonomy" id="2766577"/>
    <lineage>
        <taxon>Bacteria</taxon>
        <taxon>Pseudomonadati</taxon>
        <taxon>Pseudomonadota</taxon>
        <taxon>Alphaproteobacteria</taxon>
        <taxon>Acetobacterales</taxon>
        <taxon>Acetobacteraceae</taxon>
        <taxon>Komagataeibacter</taxon>
    </lineage>
</organism>
<gene>
    <name evidence="9" type="ORF">DY926_13805</name>
</gene>
<dbReference type="PANTHER" id="PTHR30619:SF1">
    <property type="entry name" value="RECOMBINATION PROTEIN 2"/>
    <property type="match status" value="1"/>
</dbReference>
<keyword evidence="10" id="KW-1185">Reference proteome</keyword>
<feature type="transmembrane region" description="Helical" evidence="6">
    <location>
        <begin position="347"/>
        <end position="364"/>
    </location>
</feature>
<dbReference type="Pfam" id="PF03772">
    <property type="entry name" value="Competence"/>
    <property type="match status" value="1"/>
</dbReference>
<dbReference type="InterPro" id="IPR052159">
    <property type="entry name" value="Competence_DNA_uptake"/>
</dbReference>
<evidence type="ECO:0000256" key="3">
    <source>
        <dbReference type="ARBA" id="ARBA00022692"/>
    </source>
</evidence>
<dbReference type="EMBL" id="QUWV01000136">
    <property type="protein sequence ID" value="RFD18967.1"/>
    <property type="molecule type" value="Genomic_DNA"/>
</dbReference>
<dbReference type="OrthoDB" id="9790149at2"/>
<comment type="subcellular location">
    <subcellularLocation>
        <location evidence="1">Cell membrane</location>
        <topology evidence="1">Multi-pass membrane protein</topology>
    </subcellularLocation>
</comment>
<keyword evidence="3 6" id="KW-0812">Transmembrane</keyword>
<feature type="transmembrane region" description="Helical" evidence="6">
    <location>
        <begin position="60"/>
        <end position="79"/>
    </location>
</feature>
<dbReference type="AlphaFoldDB" id="A0A371YXK2"/>
<dbReference type="Proteomes" id="UP000262371">
    <property type="component" value="Unassembled WGS sequence"/>
</dbReference>
<comment type="caution">
    <text evidence="9">The sequence shown here is derived from an EMBL/GenBank/DDBJ whole genome shotgun (WGS) entry which is preliminary data.</text>
</comment>
<feature type="transmembrane region" description="Helical" evidence="6">
    <location>
        <begin position="35"/>
        <end position="53"/>
    </location>
</feature>
<proteinExistence type="predicted"/>
<dbReference type="GO" id="GO:0005886">
    <property type="term" value="C:plasma membrane"/>
    <property type="evidence" value="ECO:0007669"/>
    <property type="project" value="UniProtKB-SubCell"/>
</dbReference>
<keyword evidence="2" id="KW-1003">Cell membrane</keyword>
<feature type="transmembrane region" description="Helical" evidence="6">
    <location>
        <begin position="549"/>
        <end position="573"/>
    </location>
</feature>
<feature type="transmembrane region" description="Helical" evidence="6">
    <location>
        <begin position="318"/>
        <end position="340"/>
    </location>
</feature>
<evidence type="ECO:0000259" key="8">
    <source>
        <dbReference type="Pfam" id="PF13567"/>
    </source>
</evidence>
<evidence type="ECO:0000256" key="2">
    <source>
        <dbReference type="ARBA" id="ARBA00022475"/>
    </source>
</evidence>
<evidence type="ECO:0000313" key="9">
    <source>
        <dbReference type="EMBL" id="RFD18967.1"/>
    </source>
</evidence>
<feature type="transmembrane region" description="Helical" evidence="6">
    <location>
        <begin position="85"/>
        <end position="103"/>
    </location>
</feature>
<feature type="transmembrane region" description="Helical" evidence="6">
    <location>
        <begin position="524"/>
        <end position="542"/>
    </location>
</feature>
<reference evidence="9 10" key="1">
    <citation type="submission" date="2018-08" db="EMBL/GenBank/DDBJ databases">
        <title>Komagataeibacter sp. AV 382.</title>
        <authorList>
            <person name="Skraban J."/>
            <person name="Trcek J."/>
        </authorList>
    </citation>
    <scope>NUCLEOTIDE SEQUENCE [LARGE SCALE GENOMIC DNA]</scope>
    <source>
        <strain evidence="9 10">AV 382</strain>
    </source>
</reference>
<protein>
    <submittedName>
        <fullName evidence="9">ComEC/Rec2 family competence protein</fullName>
    </submittedName>
</protein>
<dbReference type="InterPro" id="IPR025405">
    <property type="entry name" value="DUF4131"/>
</dbReference>
<feature type="transmembrane region" description="Helical" evidence="6">
    <location>
        <begin position="493"/>
        <end position="512"/>
    </location>
</feature>
<dbReference type="Pfam" id="PF13567">
    <property type="entry name" value="DUF4131"/>
    <property type="match status" value="1"/>
</dbReference>
<keyword evidence="5 6" id="KW-0472">Membrane</keyword>
<accession>A0A371YXK2</accession>
<feature type="transmembrane region" description="Helical" evidence="6">
    <location>
        <begin position="459"/>
        <end position="481"/>
    </location>
</feature>
<feature type="domain" description="DUF4131" evidence="8">
    <location>
        <begin position="56"/>
        <end position="217"/>
    </location>
</feature>